<comment type="caution">
    <text evidence="1">The sequence shown here is derived from an EMBL/GenBank/DDBJ whole genome shotgun (WGS) entry which is preliminary data.</text>
</comment>
<keyword evidence="2" id="KW-1185">Reference proteome</keyword>
<proteinExistence type="predicted"/>
<accession>A0ACB0IJQ5</accession>
<evidence type="ECO:0000313" key="1">
    <source>
        <dbReference type="EMBL" id="CAJ2632221.1"/>
    </source>
</evidence>
<dbReference type="EMBL" id="CASHSV030000001">
    <property type="protein sequence ID" value="CAJ2632221.1"/>
    <property type="molecule type" value="Genomic_DNA"/>
</dbReference>
<protein>
    <submittedName>
        <fullName evidence="1">Uncharacterized protein</fullName>
    </submittedName>
</protein>
<dbReference type="Proteomes" id="UP001177021">
    <property type="component" value="Unassembled WGS sequence"/>
</dbReference>
<gene>
    <name evidence="1" type="ORF">MILVUS5_LOCUS3570</name>
</gene>
<organism evidence="1 2">
    <name type="scientific">Trifolium pratense</name>
    <name type="common">Red clover</name>
    <dbReference type="NCBI Taxonomy" id="57577"/>
    <lineage>
        <taxon>Eukaryota</taxon>
        <taxon>Viridiplantae</taxon>
        <taxon>Streptophyta</taxon>
        <taxon>Embryophyta</taxon>
        <taxon>Tracheophyta</taxon>
        <taxon>Spermatophyta</taxon>
        <taxon>Magnoliopsida</taxon>
        <taxon>eudicotyledons</taxon>
        <taxon>Gunneridae</taxon>
        <taxon>Pentapetalae</taxon>
        <taxon>rosids</taxon>
        <taxon>fabids</taxon>
        <taxon>Fabales</taxon>
        <taxon>Fabaceae</taxon>
        <taxon>Papilionoideae</taxon>
        <taxon>50 kb inversion clade</taxon>
        <taxon>NPAAA clade</taxon>
        <taxon>Hologalegina</taxon>
        <taxon>IRL clade</taxon>
        <taxon>Trifolieae</taxon>
        <taxon>Trifolium</taxon>
    </lineage>
</organism>
<evidence type="ECO:0000313" key="2">
    <source>
        <dbReference type="Proteomes" id="UP001177021"/>
    </source>
</evidence>
<sequence length="150" mass="17443">MEKLKESLMLRFAELNSPSTINSPHVSSVIHNHLKHVFKSFHTPTHPPYHLMINRAMKELNDKSGLTEEAISEFIRKEYDGDLPFAHETIFRIHLKKLCMSGELVCIDDGKYMLVSESEVVGATFESEEKDKEKEDENDERRKKTRRSII</sequence>
<reference evidence="1" key="1">
    <citation type="submission" date="2023-10" db="EMBL/GenBank/DDBJ databases">
        <authorList>
            <person name="Rodriguez Cubillos JULIANA M."/>
            <person name="De Vega J."/>
        </authorList>
    </citation>
    <scope>NUCLEOTIDE SEQUENCE</scope>
</reference>
<name>A0ACB0IJQ5_TRIPR</name>